<accession>A0ABX7NZ37</accession>
<dbReference type="Gene3D" id="1.20.1640.10">
    <property type="entry name" value="Multidrug efflux transporter AcrB transmembrane domain"/>
    <property type="match status" value="2"/>
</dbReference>
<dbReference type="EMBL" id="CP071090">
    <property type="protein sequence ID" value="QSQ24177.1"/>
    <property type="molecule type" value="Genomic_DNA"/>
</dbReference>
<evidence type="ECO:0000313" key="3">
    <source>
        <dbReference type="Proteomes" id="UP000662747"/>
    </source>
</evidence>
<dbReference type="PANTHER" id="PTHR32063">
    <property type="match status" value="1"/>
</dbReference>
<feature type="transmembrane region" description="Helical" evidence="1">
    <location>
        <begin position="428"/>
        <end position="448"/>
    </location>
</feature>
<reference evidence="2 3" key="1">
    <citation type="submission" date="2021-02" db="EMBL/GenBank/DDBJ databases">
        <title>De Novo genome assembly of isolated myxobacteria.</title>
        <authorList>
            <person name="Stevens D.C."/>
        </authorList>
    </citation>
    <scope>NUCLEOTIDE SEQUENCE [LARGE SCALE GENOMIC DNA]</scope>
    <source>
        <strain evidence="3">SCPEA02</strain>
    </source>
</reference>
<dbReference type="Proteomes" id="UP000662747">
    <property type="component" value="Chromosome"/>
</dbReference>
<dbReference type="Gene3D" id="3.30.70.1440">
    <property type="entry name" value="Multidrug efflux transporter AcrB pore domain"/>
    <property type="match status" value="1"/>
</dbReference>
<dbReference type="Gene3D" id="3.30.2090.10">
    <property type="entry name" value="Multidrug efflux transporter AcrB TolC docking domain, DN and DC subdomains"/>
    <property type="match status" value="2"/>
</dbReference>
<feature type="transmembrane region" description="Helical" evidence="1">
    <location>
        <begin position="945"/>
        <end position="963"/>
    </location>
</feature>
<name>A0ABX7NZ37_9BACT</name>
<dbReference type="Gene3D" id="3.30.70.1430">
    <property type="entry name" value="Multidrug efflux transporter AcrB pore domain"/>
    <property type="match status" value="2"/>
</dbReference>
<protein>
    <submittedName>
        <fullName evidence="2">Efflux RND transporter permease subunit</fullName>
    </submittedName>
</protein>
<keyword evidence="1" id="KW-1133">Transmembrane helix</keyword>
<feature type="transmembrane region" description="Helical" evidence="1">
    <location>
        <begin position="383"/>
        <end position="408"/>
    </location>
</feature>
<dbReference type="SUPFAM" id="SSF82866">
    <property type="entry name" value="Multidrug efflux transporter AcrB transmembrane domain"/>
    <property type="match status" value="2"/>
</dbReference>
<keyword evidence="3" id="KW-1185">Reference proteome</keyword>
<dbReference type="PANTHER" id="PTHR32063:SF0">
    <property type="entry name" value="SWARMING MOTILITY PROTEIN SWRC"/>
    <property type="match status" value="1"/>
</dbReference>
<evidence type="ECO:0000256" key="1">
    <source>
        <dbReference type="SAM" id="Phobius"/>
    </source>
</evidence>
<evidence type="ECO:0000313" key="2">
    <source>
        <dbReference type="EMBL" id="QSQ24177.1"/>
    </source>
</evidence>
<feature type="transmembrane region" description="Helical" evidence="1">
    <location>
        <begin position="896"/>
        <end position="917"/>
    </location>
</feature>
<dbReference type="SUPFAM" id="SSF82714">
    <property type="entry name" value="Multidrug efflux transporter AcrB TolC docking domain, DN and DC subdomains"/>
    <property type="match status" value="2"/>
</dbReference>
<keyword evidence="1" id="KW-0812">Transmembrane</keyword>
<feature type="transmembrane region" description="Helical" evidence="1">
    <location>
        <begin position="844"/>
        <end position="863"/>
    </location>
</feature>
<sequence length="1003" mass="105903">MTWMALLRRNVPGLVALMLTLCALGLVAGMRLPGGLYPEVTFPRIVVAATLPGASARSMQLTVTRPVEEALSTVIGVRRVRSRTIRAAAEVSLWFEPNADMDRALGLVNARLGELGSTLPNDVGLVAEQLLPSSFPIQTFAVTGTAEPARLRDFALYTLRPRLAGLPGVGRVDVIGGDVREVTITVDARKLEQAKLDLPTVATAVGNALKLEPAGRVDTHYQQELIVVRGPVDDLTPLPALVVGGTPEAPVRLGDVARVEDGHADRLTRTYANGRPAAFVNIGRRPEADALQLARDVQAELAQLRTALPPGIEVEISYDQAGLIARSVAHVRNEVAIGGLLTLVVVGLFLRSWRAVVAAAAALPATLLMTFGALWLSGGTLNLMSLGGLAVAIGLVVDDAVVVVEAVYRRISEGQERWMATAAALREIAWPVTNSTLTTVVVFAPLSLLSGVAGQFFSALAFTLCAAVLLSLAVAITLTPLLCGWLLRVEGTHPAPSVGLYRRWLSRSGGRPGWTVGAVLLVTVLLAVLASGVGTGFLPELDEGAFVVDYFAPTGTSVDEADRLGRQLEAALAPLPEVESTSRRLGAELGPPAATESFRGDMTVALKPGRSRSGPDVIEDARTRVESALPGVRVEFVELLQDVLSDLEGNPDPVEVKLQGEDVHALQAFAPLVAERLRDIPGLADLYDGVADCAPEVHVDVDLAASGRVGLTAQDVAAQVRTALLGDVVGAVTREDRLVDVRVRLRDADRLEPGVVEALRLRTSSGASVPLPQVAHVRRECLPSELLADNLRPLVAVTGRLESRDLGGVTADVERRLAGLKPPPGVEVRLGGQRESQRESFQSLALVLTLAALGVFLVLAFHFRSLVLPLLILGAAPIALVAGMACLRVTGTPLNVSSLMGCILLVGLVVKNGILLLDRAEEGRAEGLAPREAVEHAADVRLRPILMTTLATLLGLLPLALGWGEGGELQRPLAITVLGGLLISTLLVLLGLPAAYVLARGRR</sequence>
<proteinExistence type="predicted"/>
<feature type="transmembrane region" description="Helical" evidence="1">
    <location>
        <begin position="975"/>
        <end position="999"/>
    </location>
</feature>
<organism evidence="2 3">
    <name type="scientific">Pyxidicoccus parkwayensis</name>
    <dbReference type="NCBI Taxonomy" id="2813578"/>
    <lineage>
        <taxon>Bacteria</taxon>
        <taxon>Pseudomonadati</taxon>
        <taxon>Myxococcota</taxon>
        <taxon>Myxococcia</taxon>
        <taxon>Myxococcales</taxon>
        <taxon>Cystobacterineae</taxon>
        <taxon>Myxococcaceae</taxon>
        <taxon>Pyxidicoccus</taxon>
    </lineage>
</organism>
<dbReference type="SUPFAM" id="SSF82693">
    <property type="entry name" value="Multidrug efflux transporter AcrB pore domain, PN1, PN2, PC1 and PC2 subdomains"/>
    <property type="match status" value="3"/>
</dbReference>
<feature type="transmembrane region" description="Helical" evidence="1">
    <location>
        <begin position="870"/>
        <end position="890"/>
    </location>
</feature>
<dbReference type="InterPro" id="IPR001036">
    <property type="entry name" value="Acrflvin-R"/>
</dbReference>
<feature type="transmembrane region" description="Helical" evidence="1">
    <location>
        <begin position="460"/>
        <end position="487"/>
    </location>
</feature>
<gene>
    <name evidence="2" type="ORF">JY651_04175</name>
</gene>
<feature type="transmembrane region" description="Helical" evidence="1">
    <location>
        <begin position="335"/>
        <end position="350"/>
    </location>
</feature>
<feature type="transmembrane region" description="Helical" evidence="1">
    <location>
        <begin position="357"/>
        <end position="377"/>
    </location>
</feature>
<feature type="transmembrane region" description="Helical" evidence="1">
    <location>
        <begin position="513"/>
        <end position="538"/>
    </location>
</feature>
<keyword evidence="1" id="KW-0472">Membrane</keyword>
<dbReference type="Pfam" id="PF00873">
    <property type="entry name" value="ACR_tran"/>
    <property type="match status" value="1"/>
</dbReference>
<dbReference type="InterPro" id="IPR027463">
    <property type="entry name" value="AcrB_DN_DC_subdom"/>
</dbReference>
<dbReference type="PRINTS" id="PR00702">
    <property type="entry name" value="ACRIFLAVINRP"/>
</dbReference>
<dbReference type="Gene3D" id="3.30.70.1320">
    <property type="entry name" value="Multidrug efflux transporter AcrB pore domain like"/>
    <property type="match status" value="1"/>
</dbReference>